<feature type="transmembrane region" description="Helical" evidence="1">
    <location>
        <begin position="44"/>
        <end position="65"/>
    </location>
</feature>
<evidence type="ECO:0000313" key="3">
    <source>
        <dbReference type="Proteomes" id="UP000199700"/>
    </source>
</evidence>
<sequence length="67" mass="6553">MVVLGLLLRVPLSMWAGVSGIPVAVTGASWAFPLDGEGISARAATIGPTVIEVAAILVGVGVLGASP</sequence>
<accession>A0A1H1XFW9</accession>
<dbReference type="EMBL" id="LT629739">
    <property type="protein sequence ID" value="SDT08137.1"/>
    <property type="molecule type" value="Genomic_DNA"/>
</dbReference>
<proteinExistence type="predicted"/>
<name>A0A1H1XFW9_BRESA</name>
<keyword evidence="1" id="KW-0472">Membrane</keyword>
<keyword evidence="1" id="KW-1133">Transmembrane helix</keyword>
<dbReference type="AlphaFoldDB" id="A0A1H1XFW9"/>
<dbReference type="Proteomes" id="UP000199700">
    <property type="component" value="Chromosome"/>
</dbReference>
<evidence type="ECO:0000313" key="2">
    <source>
        <dbReference type="EMBL" id="SDT08137.1"/>
    </source>
</evidence>
<keyword evidence="3" id="KW-1185">Reference proteome</keyword>
<gene>
    <name evidence="2" type="ORF">SAMN04489751_3706</name>
</gene>
<keyword evidence="1" id="KW-0812">Transmembrane</keyword>
<organism evidence="2 3">
    <name type="scientific">Brevibacterium sandarakinum</name>
    <dbReference type="NCBI Taxonomy" id="629680"/>
    <lineage>
        <taxon>Bacteria</taxon>
        <taxon>Bacillati</taxon>
        <taxon>Actinomycetota</taxon>
        <taxon>Actinomycetes</taxon>
        <taxon>Micrococcales</taxon>
        <taxon>Brevibacteriaceae</taxon>
        <taxon>Brevibacterium</taxon>
    </lineage>
</organism>
<evidence type="ECO:0000256" key="1">
    <source>
        <dbReference type="SAM" id="Phobius"/>
    </source>
</evidence>
<protein>
    <submittedName>
        <fullName evidence="2">Uncharacterized protein</fullName>
    </submittedName>
</protein>
<reference evidence="2" key="1">
    <citation type="submission" date="2016-10" db="EMBL/GenBank/DDBJ databases">
        <authorList>
            <person name="Varghese N."/>
            <person name="Submissions S."/>
        </authorList>
    </citation>
    <scope>NUCLEOTIDE SEQUENCE [LARGE SCALE GENOMIC DNA]</scope>
    <source>
        <strain evidence="2">DSM 22082</strain>
    </source>
</reference>